<dbReference type="KEGG" id="blep:AL038_17760"/>
<dbReference type="EMBL" id="CP018889">
    <property type="protein sequence ID" value="AUI68376.1"/>
    <property type="molecule type" value="Genomic_DNA"/>
</dbReference>
<proteinExistence type="predicted"/>
<accession>A0A2N9YD60</accession>
<dbReference type="RefSeq" id="WP_062155136.1">
    <property type="nucleotide sequence ID" value="NZ_CP012373.2"/>
</dbReference>
<keyword evidence="2" id="KW-1185">Reference proteome</keyword>
<dbReference type="Proteomes" id="UP000234271">
    <property type="component" value="Chromosome"/>
</dbReference>
<dbReference type="OrthoDB" id="9891718at2"/>
<evidence type="ECO:0000313" key="1">
    <source>
        <dbReference type="EMBL" id="AUI68376.1"/>
    </source>
</evidence>
<protein>
    <submittedName>
        <fullName evidence="1">Uncharacterized protein</fullName>
    </submittedName>
</protein>
<organism evidence="1 2">
    <name type="scientific">Beggiatoa leptomitoformis</name>
    <dbReference type="NCBI Taxonomy" id="288004"/>
    <lineage>
        <taxon>Bacteria</taxon>
        <taxon>Pseudomonadati</taxon>
        <taxon>Pseudomonadota</taxon>
        <taxon>Gammaproteobacteria</taxon>
        <taxon>Thiotrichales</taxon>
        <taxon>Thiotrichaceae</taxon>
        <taxon>Beggiatoa</taxon>
    </lineage>
</organism>
<evidence type="ECO:0000313" key="2">
    <source>
        <dbReference type="Proteomes" id="UP000234271"/>
    </source>
</evidence>
<sequence>MQLNQQLAVYLQKTGKPFSVHFIPESDEWCVTVGSASTSHARLEDAMRCVWSDIDDYDQVVNHNH</sequence>
<reference evidence="2" key="1">
    <citation type="submission" date="2016-12" db="EMBL/GenBank/DDBJ databases">
        <title>Complete Genome Sequence of Beggiatoa leptomitiformis D-401.</title>
        <authorList>
            <person name="Fomenkov A."/>
            <person name="Vincze T."/>
            <person name="Grabovich M."/>
            <person name="Anton B.P."/>
            <person name="Dubinina G."/>
            <person name="Orlova M."/>
            <person name="Belousova E."/>
            <person name="Roberts R.J."/>
        </authorList>
    </citation>
    <scope>NUCLEOTIDE SEQUENCE [LARGE SCALE GENOMIC DNA]</scope>
    <source>
        <strain evidence="2">D-401</strain>
    </source>
</reference>
<name>A0A2N9YD60_9GAMM</name>
<gene>
    <name evidence="1" type="ORF">BLE401_06470</name>
</gene>
<dbReference type="AlphaFoldDB" id="A0A2N9YD60"/>